<protein>
    <submittedName>
        <fullName evidence="1">Uncharacterized protein</fullName>
    </submittedName>
</protein>
<comment type="caution">
    <text evidence="1">The sequence shown here is derived from an EMBL/GenBank/DDBJ whole genome shotgun (WGS) entry which is preliminary data.</text>
</comment>
<dbReference type="RefSeq" id="WP_189490603.1">
    <property type="nucleotide sequence ID" value="NZ_BMZG01000001.1"/>
</dbReference>
<accession>A0A8J3CJP6</accession>
<dbReference type="EMBL" id="BMZG01000001">
    <property type="protein sequence ID" value="GHA65684.1"/>
    <property type="molecule type" value="Genomic_DNA"/>
</dbReference>
<evidence type="ECO:0000313" key="2">
    <source>
        <dbReference type="Proteomes" id="UP000614287"/>
    </source>
</evidence>
<keyword evidence="2" id="KW-1185">Reference proteome</keyword>
<gene>
    <name evidence="1" type="ORF">GCM10009007_02910</name>
</gene>
<dbReference type="AlphaFoldDB" id="A0A8J3CJP6"/>
<dbReference type="Proteomes" id="UP000614287">
    <property type="component" value="Unassembled WGS sequence"/>
</dbReference>
<name>A0A8J3CJP6_9BURK</name>
<sequence length="138" mass="16051">MVQLNQINSFLISTKNLNETLDCQLFFWANDVDAHVNFRSKLLNFDSVASNYFEALILIRLELEKLDHYILCNGSRVDAYPSRMGRQMNMARKIYLNQYGKAATLKDLVDIFAVAPRNFVSSVSEQHLYHLKWLESTK</sequence>
<evidence type="ECO:0000313" key="1">
    <source>
        <dbReference type="EMBL" id="GHA65684.1"/>
    </source>
</evidence>
<reference evidence="1" key="1">
    <citation type="journal article" date="2014" name="Int. J. Syst. Evol. Microbiol.">
        <title>Complete genome sequence of Corynebacterium casei LMG S-19264T (=DSM 44701T), isolated from a smear-ripened cheese.</title>
        <authorList>
            <consortium name="US DOE Joint Genome Institute (JGI-PGF)"/>
            <person name="Walter F."/>
            <person name="Albersmeier A."/>
            <person name="Kalinowski J."/>
            <person name="Ruckert C."/>
        </authorList>
    </citation>
    <scope>NUCLEOTIDE SEQUENCE</scope>
    <source>
        <strain evidence="1">KCTC 32501</strain>
    </source>
</reference>
<organism evidence="1 2">
    <name type="scientific">Formosimonas limnophila</name>
    <dbReference type="NCBI Taxonomy" id="1384487"/>
    <lineage>
        <taxon>Bacteria</taxon>
        <taxon>Pseudomonadati</taxon>
        <taxon>Pseudomonadota</taxon>
        <taxon>Betaproteobacteria</taxon>
        <taxon>Burkholderiales</taxon>
        <taxon>Burkholderiaceae</taxon>
        <taxon>Formosimonas</taxon>
    </lineage>
</organism>
<reference evidence="1" key="2">
    <citation type="submission" date="2020-09" db="EMBL/GenBank/DDBJ databases">
        <authorList>
            <person name="Sun Q."/>
            <person name="Kim S."/>
        </authorList>
    </citation>
    <scope>NUCLEOTIDE SEQUENCE</scope>
    <source>
        <strain evidence="1">KCTC 32501</strain>
    </source>
</reference>
<proteinExistence type="predicted"/>